<evidence type="ECO:0000256" key="2">
    <source>
        <dbReference type="SAM" id="SignalP"/>
    </source>
</evidence>
<sequence>MKRLLFIMTLLAGFCQSRVHAQAEAGDENERVQYVLIMPDEKTPELVKPEENNPFEAASDGRVNDESDTEENQVRDMLLGMRVGGAASGPRGMRVMLGGMRLEPGMEVPQIIPDQQVKLRVKNITTSAIELVWVEKRATGLPPKLLVIPMDGGPSVRYRMPAGGPSGAGGSMGTIRRPEVSAFTPAPVDTKPQVAKAEPVQQPQEAPAEAKPAPKPSTPPAPANVPEASVLRMLFGNHAPAAK</sequence>
<dbReference type="STRING" id="48467.SAMN02745166_01841"/>
<evidence type="ECO:0000313" key="3">
    <source>
        <dbReference type="EMBL" id="SKA92103.1"/>
    </source>
</evidence>
<feature type="region of interest" description="Disordered" evidence="1">
    <location>
        <begin position="184"/>
        <end position="230"/>
    </location>
</feature>
<feature type="region of interest" description="Disordered" evidence="1">
    <location>
        <begin position="43"/>
        <end position="71"/>
    </location>
</feature>
<keyword evidence="2" id="KW-0732">Signal</keyword>
<dbReference type="OrthoDB" id="194188at2"/>
<evidence type="ECO:0000313" key="4">
    <source>
        <dbReference type="Proteomes" id="UP000190774"/>
    </source>
</evidence>
<proteinExistence type="predicted"/>
<feature type="compositionally biased region" description="Pro residues" evidence="1">
    <location>
        <begin position="213"/>
        <end position="223"/>
    </location>
</feature>
<reference evidence="4" key="1">
    <citation type="submission" date="2017-02" db="EMBL/GenBank/DDBJ databases">
        <authorList>
            <person name="Varghese N."/>
            <person name="Submissions S."/>
        </authorList>
    </citation>
    <scope>NUCLEOTIDE SEQUENCE [LARGE SCALE GENOMIC DNA]</scope>
    <source>
        <strain evidence="4">ATCC 700200</strain>
    </source>
</reference>
<keyword evidence="4" id="KW-1185">Reference proteome</keyword>
<feature type="signal peptide" evidence="2">
    <location>
        <begin position="1"/>
        <end position="21"/>
    </location>
</feature>
<feature type="chain" id="PRO_5010586464" evidence="2">
    <location>
        <begin position="22"/>
        <end position="243"/>
    </location>
</feature>
<evidence type="ECO:0000256" key="1">
    <source>
        <dbReference type="SAM" id="MobiDB-lite"/>
    </source>
</evidence>
<accession>A0A1T4XRV4</accession>
<gene>
    <name evidence="3" type="ORF">SAMN02745166_01841</name>
</gene>
<dbReference type="AlphaFoldDB" id="A0A1T4XRV4"/>
<feature type="compositionally biased region" description="Low complexity" evidence="1">
    <location>
        <begin position="195"/>
        <end position="211"/>
    </location>
</feature>
<protein>
    <submittedName>
        <fullName evidence="3">Uncharacterized protein</fullName>
    </submittedName>
</protein>
<dbReference type="Proteomes" id="UP000190774">
    <property type="component" value="Unassembled WGS sequence"/>
</dbReference>
<organism evidence="3 4">
    <name type="scientific">Prosthecobacter debontii</name>
    <dbReference type="NCBI Taxonomy" id="48467"/>
    <lineage>
        <taxon>Bacteria</taxon>
        <taxon>Pseudomonadati</taxon>
        <taxon>Verrucomicrobiota</taxon>
        <taxon>Verrucomicrobiia</taxon>
        <taxon>Verrucomicrobiales</taxon>
        <taxon>Verrucomicrobiaceae</taxon>
        <taxon>Prosthecobacter</taxon>
    </lineage>
</organism>
<dbReference type="RefSeq" id="WP_078813028.1">
    <property type="nucleotide sequence ID" value="NZ_FUYE01000005.1"/>
</dbReference>
<name>A0A1T4XRV4_9BACT</name>
<dbReference type="EMBL" id="FUYE01000005">
    <property type="protein sequence ID" value="SKA92103.1"/>
    <property type="molecule type" value="Genomic_DNA"/>
</dbReference>